<organism evidence="1 2">
    <name type="scientific">Sedimentisphaera salicampi</name>
    <dbReference type="NCBI Taxonomy" id="1941349"/>
    <lineage>
        <taxon>Bacteria</taxon>
        <taxon>Pseudomonadati</taxon>
        <taxon>Planctomycetota</taxon>
        <taxon>Phycisphaerae</taxon>
        <taxon>Sedimentisphaerales</taxon>
        <taxon>Sedimentisphaeraceae</taxon>
        <taxon>Sedimentisphaera</taxon>
    </lineage>
</organism>
<dbReference type="Proteomes" id="UP000193334">
    <property type="component" value="Chromosome"/>
</dbReference>
<evidence type="ECO:0000313" key="2">
    <source>
        <dbReference type="Proteomes" id="UP000193334"/>
    </source>
</evidence>
<dbReference type="InterPro" id="IPR036412">
    <property type="entry name" value="HAD-like_sf"/>
</dbReference>
<dbReference type="Pfam" id="PF08282">
    <property type="entry name" value="Hydrolase_3"/>
    <property type="match status" value="1"/>
</dbReference>
<dbReference type="EC" id="3.-.-.-" evidence="1"/>
<dbReference type="PANTHER" id="PTHR10000">
    <property type="entry name" value="PHOSPHOSERINE PHOSPHATASE"/>
    <property type="match status" value="1"/>
</dbReference>
<dbReference type="GO" id="GO:0000287">
    <property type="term" value="F:magnesium ion binding"/>
    <property type="evidence" value="ECO:0007669"/>
    <property type="project" value="TreeGrafter"/>
</dbReference>
<name>A0A1W6LQ11_9BACT</name>
<evidence type="ECO:0000313" key="1">
    <source>
        <dbReference type="EMBL" id="ARN57888.1"/>
    </source>
</evidence>
<keyword evidence="1" id="KW-0378">Hydrolase</keyword>
<dbReference type="EMBL" id="CP021023">
    <property type="protein sequence ID" value="ARN57888.1"/>
    <property type="molecule type" value="Genomic_DNA"/>
</dbReference>
<dbReference type="STRING" id="1941349.STSP1_02314"/>
<accession>A0A1W6LQ11</accession>
<keyword evidence="2" id="KW-1185">Reference proteome</keyword>
<reference evidence="2" key="1">
    <citation type="submission" date="2017-04" db="EMBL/GenBank/DDBJ databases">
        <title>Comparative genomics and description of representatives of a novel lineage of planctomycetes thriving in anoxic sediments.</title>
        <authorList>
            <person name="Spring S."/>
            <person name="Bunk B."/>
            <person name="Sproer C."/>
        </authorList>
    </citation>
    <scope>NUCLEOTIDE SEQUENCE [LARGE SCALE GENOMIC DNA]</scope>
    <source>
        <strain evidence="2">ST-PulAB-D4</strain>
    </source>
</reference>
<dbReference type="PANTHER" id="PTHR10000:SF8">
    <property type="entry name" value="HAD SUPERFAMILY HYDROLASE-LIKE, TYPE 3"/>
    <property type="match status" value="1"/>
</dbReference>
<proteinExistence type="predicted"/>
<sequence>MNNPPKNRPLYVTDLDGTLLDKNAAVSDFTKNKLNELIAEGCRITLASARSIASIRKIMSGVDLSLPVIEVNGAFITDIKTGEHLLSEPMEEHTCREIHRIIDFYEAMPFIFCCENGKDRVYYEAICNEGMRWFLNDKSEDHRGRSKQIPIDDAVFKNETAGFIVIGSQTQIESIRTEIEDVFSESIDCYCFANPYCPEWHWLTIHSSRARKSAGVIRLAEELGTDLSDVVVFGDNTNDLPMIKLNTQGIKSVCVANAVETIKKEADFICESNSADGVVKFIAEDFRQKIGPEYSAKPV</sequence>
<dbReference type="InterPro" id="IPR023214">
    <property type="entry name" value="HAD_sf"/>
</dbReference>
<dbReference type="RefSeq" id="WP_085756504.1">
    <property type="nucleotide sequence ID" value="NZ_CP021023.1"/>
</dbReference>
<dbReference type="Gene3D" id="3.30.1240.10">
    <property type="match status" value="1"/>
</dbReference>
<gene>
    <name evidence="1" type="ORF">STSP1_02314</name>
</gene>
<protein>
    <submittedName>
        <fullName evidence="1">Hydrolase</fullName>
        <ecNumber evidence="1">3.-.-.-</ecNumber>
    </submittedName>
</protein>
<dbReference type="SUPFAM" id="SSF56784">
    <property type="entry name" value="HAD-like"/>
    <property type="match status" value="1"/>
</dbReference>
<dbReference type="GO" id="GO:0005829">
    <property type="term" value="C:cytosol"/>
    <property type="evidence" value="ECO:0007669"/>
    <property type="project" value="TreeGrafter"/>
</dbReference>
<dbReference type="Gene3D" id="3.40.50.1000">
    <property type="entry name" value="HAD superfamily/HAD-like"/>
    <property type="match status" value="1"/>
</dbReference>
<dbReference type="AlphaFoldDB" id="A0A1W6LQ11"/>
<dbReference type="GO" id="GO:0016791">
    <property type="term" value="F:phosphatase activity"/>
    <property type="evidence" value="ECO:0007669"/>
    <property type="project" value="TreeGrafter"/>
</dbReference>
<dbReference type="KEGG" id="pbp:STSP1_02314"/>